<reference evidence="1" key="1">
    <citation type="submission" date="2023-10" db="EMBL/GenBank/DDBJ databases">
        <authorList>
            <person name="Chen Y."/>
            <person name="Shah S."/>
            <person name="Dougan E. K."/>
            <person name="Thang M."/>
            <person name="Chan C."/>
        </authorList>
    </citation>
    <scope>NUCLEOTIDE SEQUENCE [LARGE SCALE GENOMIC DNA]</scope>
</reference>
<organism evidence="1 2">
    <name type="scientific">Prorocentrum cordatum</name>
    <dbReference type="NCBI Taxonomy" id="2364126"/>
    <lineage>
        <taxon>Eukaryota</taxon>
        <taxon>Sar</taxon>
        <taxon>Alveolata</taxon>
        <taxon>Dinophyceae</taxon>
        <taxon>Prorocentrales</taxon>
        <taxon>Prorocentraceae</taxon>
        <taxon>Prorocentrum</taxon>
    </lineage>
</organism>
<proteinExistence type="predicted"/>
<keyword evidence="2" id="KW-1185">Reference proteome</keyword>
<accession>A0ABN9U971</accession>
<dbReference type="EMBL" id="CAUYUJ010015577">
    <property type="protein sequence ID" value="CAK0855826.1"/>
    <property type="molecule type" value="Genomic_DNA"/>
</dbReference>
<comment type="caution">
    <text evidence="1">The sequence shown here is derived from an EMBL/GenBank/DDBJ whole genome shotgun (WGS) entry which is preliminary data.</text>
</comment>
<protein>
    <submittedName>
        <fullName evidence="1">Uncharacterized protein</fullName>
    </submittedName>
</protein>
<dbReference type="Proteomes" id="UP001189429">
    <property type="component" value="Unassembled WGS sequence"/>
</dbReference>
<sequence>MSKATSAEAKGSKLLAQVRDQCKSIVKTLFGECSTKLRASTDSVEKLFEELAGPDGCIPEATLCKKLESLEGLSVKPEHAKLICHQMGAGGVGKYAFMRFLQRYYSAARATVITDEFDIDSCKIVRKVETGEIIRDSSRAPRRTRRRGC</sequence>
<evidence type="ECO:0000313" key="1">
    <source>
        <dbReference type="EMBL" id="CAK0855826.1"/>
    </source>
</evidence>
<gene>
    <name evidence="1" type="ORF">PCOR1329_LOCUS46358</name>
</gene>
<evidence type="ECO:0000313" key="2">
    <source>
        <dbReference type="Proteomes" id="UP001189429"/>
    </source>
</evidence>
<name>A0ABN9U971_9DINO</name>